<gene>
    <name evidence="9" type="ORF">H9862_07425</name>
</gene>
<dbReference type="PANTHER" id="PTHR43163">
    <property type="entry name" value="DIPEPTIDE TRANSPORT SYSTEM PERMEASE PROTEIN DPPB-RELATED"/>
    <property type="match status" value="1"/>
</dbReference>
<evidence type="ECO:0000256" key="1">
    <source>
        <dbReference type="ARBA" id="ARBA00004651"/>
    </source>
</evidence>
<keyword evidence="2 7" id="KW-0813">Transport</keyword>
<evidence type="ECO:0000256" key="5">
    <source>
        <dbReference type="ARBA" id="ARBA00022989"/>
    </source>
</evidence>
<dbReference type="CDD" id="cd06261">
    <property type="entry name" value="TM_PBP2"/>
    <property type="match status" value="1"/>
</dbReference>
<dbReference type="InterPro" id="IPR035906">
    <property type="entry name" value="MetI-like_sf"/>
</dbReference>
<dbReference type="Proteomes" id="UP000823964">
    <property type="component" value="Unassembled WGS sequence"/>
</dbReference>
<evidence type="ECO:0000313" key="10">
    <source>
        <dbReference type="Proteomes" id="UP000823964"/>
    </source>
</evidence>
<dbReference type="InterPro" id="IPR045621">
    <property type="entry name" value="BPD_transp_1_N"/>
</dbReference>
<dbReference type="GO" id="GO:0055085">
    <property type="term" value="P:transmembrane transport"/>
    <property type="evidence" value="ECO:0007669"/>
    <property type="project" value="InterPro"/>
</dbReference>
<feature type="domain" description="ABC transmembrane type-1" evidence="8">
    <location>
        <begin position="92"/>
        <end position="293"/>
    </location>
</feature>
<evidence type="ECO:0000313" key="9">
    <source>
        <dbReference type="EMBL" id="HIX20413.1"/>
    </source>
</evidence>
<dbReference type="InterPro" id="IPR000515">
    <property type="entry name" value="MetI-like"/>
</dbReference>
<dbReference type="Pfam" id="PF19300">
    <property type="entry name" value="BPD_transp_1_N"/>
    <property type="match status" value="1"/>
</dbReference>
<evidence type="ECO:0000259" key="8">
    <source>
        <dbReference type="PROSITE" id="PS50928"/>
    </source>
</evidence>
<feature type="transmembrane region" description="Helical" evidence="7">
    <location>
        <begin position="127"/>
        <end position="148"/>
    </location>
</feature>
<protein>
    <submittedName>
        <fullName evidence="9">ABC transporter permease</fullName>
    </submittedName>
</protein>
<reference evidence="9" key="1">
    <citation type="journal article" date="2021" name="PeerJ">
        <title>Extensive microbial diversity within the chicken gut microbiome revealed by metagenomics and culture.</title>
        <authorList>
            <person name="Gilroy R."/>
            <person name="Ravi A."/>
            <person name="Getino M."/>
            <person name="Pursley I."/>
            <person name="Horton D.L."/>
            <person name="Alikhan N.F."/>
            <person name="Baker D."/>
            <person name="Gharbi K."/>
            <person name="Hall N."/>
            <person name="Watson M."/>
            <person name="Adriaenssens E.M."/>
            <person name="Foster-Nyarko E."/>
            <person name="Jarju S."/>
            <person name="Secka A."/>
            <person name="Antonio M."/>
            <person name="Oren A."/>
            <person name="Chaudhuri R.R."/>
            <person name="La Ragione R."/>
            <person name="Hildebrand F."/>
            <person name="Pallen M.J."/>
        </authorList>
    </citation>
    <scope>NUCLEOTIDE SEQUENCE</scope>
    <source>
        <strain evidence="9">14975</strain>
    </source>
</reference>
<dbReference type="EMBL" id="DXFQ01000138">
    <property type="protein sequence ID" value="HIX20413.1"/>
    <property type="molecule type" value="Genomic_DNA"/>
</dbReference>
<evidence type="ECO:0000256" key="2">
    <source>
        <dbReference type="ARBA" id="ARBA00022448"/>
    </source>
</evidence>
<evidence type="ECO:0000256" key="3">
    <source>
        <dbReference type="ARBA" id="ARBA00022475"/>
    </source>
</evidence>
<sequence length="306" mass="32983">MLFRRLLQGAVVIFVLETITFLLVRALPGNPFLGERKLPEHVTEQLQALYGLDQGVFVQYFNYWKGILLHGDFGPSLVREGVQVSELLAQAFPVSLLLGVLGMLIAVGIGIPSGMLAACYRNRWPDALVMCFAMAGICIPAFVIAPLLGMTLGMHVPGLSVAGWDDPLCALLPALTLGLINAAYLARLTRGGMAEVLTQDFIRTARAKGCRPLRVLFVHALRSGLLPAVSYLGPAFAALITGSFVVETCFQVPGMGLHFVNATTDRDYFLIQGLVLCYGVLIVLANLAVDLTLLFLNPRLRSSGAA</sequence>
<evidence type="ECO:0000256" key="4">
    <source>
        <dbReference type="ARBA" id="ARBA00022692"/>
    </source>
</evidence>
<comment type="caution">
    <text evidence="9">The sequence shown here is derived from an EMBL/GenBank/DDBJ whole genome shotgun (WGS) entry which is preliminary data.</text>
</comment>
<feature type="transmembrane region" description="Helical" evidence="7">
    <location>
        <begin position="269"/>
        <end position="296"/>
    </location>
</feature>
<dbReference type="SUPFAM" id="SSF161098">
    <property type="entry name" value="MetI-like"/>
    <property type="match status" value="1"/>
</dbReference>
<keyword evidence="4 7" id="KW-0812">Transmembrane</keyword>
<dbReference type="Pfam" id="PF00528">
    <property type="entry name" value="BPD_transp_1"/>
    <property type="match status" value="1"/>
</dbReference>
<keyword evidence="6 7" id="KW-0472">Membrane</keyword>
<proteinExistence type="inferred from homology"/>
<dbReference type="Gene3D" id="1.10.3720.10">
    <property type="entry name" value="MetI-like"/>
    <property type="match status" value="1"/>
</dbReference>
<dbReference type="GO" id="GO:0005886">
    <property type="term" value="C:plasma membrane"/>
    <property type="evidence" value="ECO:0007669"/>
    <property type="project" value="UniProtKB-SubCell"/>
</dbReference>
<reference evidence="9" key="2">
    <citation type="submission" date="2021-04" db="EMBL/GenBank/DDBJ databases">
        <authorList>
            <person name="Gilroy R."/>
        </authorList>
    </citation>
    <scope>NUCLEOTIDE SEQUENCE</scope>
    <source>
        <strain evidence="9">14975</strain>
    </source>
</reference>
<name>A0A9D1VC85_9BACT</name>
<feature type="transmembrane region" description="Helical" evidence="7">
    <location>
        <begin position="96"/>
        <end position="120"/>
    </location>
</feature>
<comment type="similarity">
    <text evidence="7">Belongs to the binding-protein-dependent transport system permease family.</text>
</comment>
<evidence type="ECO:0000256" key="6">
    <source>
        <dbReference type="ARBA" id="ARBA00023136"/>
    </source>
</evidence>
<keyword evidence="3" id="KW-1003">Cell membrane</keyword>
<dbReference type="AlphaFoldDB" id="A0A9D1VC85"/>
<feature type="transmembrane region" description="Helical" evidence="7">
    <location>
        <begin position="224"/>
        <end position="246"/>
    </location>
</feature>
<keyword evidence="5 7" id="KW-1133">Transmembrane helix</keyword>
<evidence type="ECO:0000256" key="7">
    <source>
        <dbReference type="RuleBase" id="RU363032"/>
    </source>
</evidence>
<feature type="transmembrane region" description="Helical" evidence="7">
    <location>
        <begin position="168"/>
        <end position="186"/>
    </location>
</feature>
<dbReference type="PROSITE" id="PS50928">
    <property type="entry name" value="ABC_TM1"/>
    <property type="match status" value="1"/>
</dbReference>
<feature type="transmembrane region" description="Helical" evidence="7">
    <location>
        <begin position="7"/>
        <end position="27"/>
    </location>
</feature>
<dbReference type="PANTHER" id="PTHR43163:SF6">
    <property type="entry name" value="DIPEPTIDE TRANSPORT SYSTEM PERMEASE PROTEIN DPPB-RELATED"/>
    <property type="match status" value="1"/>
</dbReference>
<organism evidence="9 10">
    <name type="scientific">Candidatus Akkermansia intestinigallinarum</name>
    <dbReference type="NCBI Taxonomy" id="2838431"/>
    <lineage>
        <taxon>Bacteria</taxon>
        <taxon>Pseudomonadati</taxon>
        <taxon>Verrucomicrobiota</taxon>
        <taxon>Verrucomicrobiia</taxon>
        <taxon>Verrucomicrobiales</taxon>
        <taxon>Akkermansiaceae</taxon>
        <taxon>Akkermansia</taxon>
    </lineage>
</organism>
<comment type="subcellular location">
    <subcellularLocation>
        <location evidence="1 7">Cell membrane</location>
        <topology evidence="1 7">Multi-pass membrane protein</topology>
    </subcellularLocation>
</comment>
<accession>A0A9D1VC85</accession>